<dbReference type="SUPFAM" id="SSF81383">
    <property type="entry name" value="F-box domain"/>
    <property type="match status" value="1"/>
</dbReference>
<dbReference type="Gene3D" id="1.20.1280.50">
    <property type="match status" value="1"/>
</dbReference>
<reference evidence="2 3" key="1">
    <citation type="journal article" date="2023" name="Plants (Basel)">
        <title>Bridging the Gap: Combining Genomics and Transcriptomics Approaches to Understand Stylosanthes scabra, an Orphan Legume from the Brazilian Caatinga.</title>
        <authorList>
            <person name="Ferreira-Neto J.R.C."/>
            <person name="da Silva M.D."/>
            <person name="Binneck E."/>
            <person name="de Melo N.F."/>
            <person name="da Silva R.H."/>
            <person name="de Melo A.L.T.M."/>
            <person name="Pandolfi V."/>
            <person name="Bustamante F.O."/>
            <person name="Brasileiro-Vidal A.C."/>
            <person name="Benko-Iseppon A.M."/>
        </authorList>
    </citation>
    <scope>NUCLEOTIDE SEQUENCE [LARGE SCALE GENOMIC DNA]</scope>
    <source>
        <tissue evidence="2">Leaves</tissue>
    </source>
</reference>
<dbReference type="Pfam" id="PF07734">
    <property type="entry name" value="FBA_1"/>
    <property type="match status" value="1"/>
</dbReference>
<comment type="caution">
    <text evidence="2">The sequence shown here is derived from an EMBL/GenBank/DDBJ whole genome shotgun (WGS) entry which is preliminary data.</text>
</comment>
<dbReference type="PROSITE" id="PS50181">
    <property type="entry name" value="FBOX"/>
    <property type="match status" value="1"/>
</dbReference>
<accession>A0ABU6ZCA2</accession>
<protein>
    <recommendedName>
        <fullName evidence="1">F-box domain-containing protein</fullName>
    </recommendedName>
</protein>
<dbReference type="InterPro" id="IPR036047">
    <property type="entry name" value="F-box-like_dom_sf"/>
</dbReference>
<dbReference type="Pfam" id="PF12937">
    <property type="entry name" value="F-box-like"/>
    <property type="match status" value="1"/>
</dbReference>
<name>A0ABU6ZCA2_9FABA</name>
<dbReference type="InterPro" id="IPR017451">
    <property type="entry name" value="F-box-assoc_interact_dom"/>
</dbReference>
<sequence length="327" mass="38533">MSDIPPKKLIIPYLPDEMCLEIFKRCDAKTLRNVKATSRYWRETLSSYEFVSEVSTFWKSKGDRSHLLVWNPAIGSTKMIPDPPRHFCTKCAFLYTFAYFPNSVNYGIVHLYKRQQCQKTWTLTLYSSAEKKWVVNVSCPEYGRSLDPNYASLDGVIYWMKWRDNDRDMSPIFIVSFSMLTHKFGQIFILAEATTNYHGLLIHGGKLCVGAINYDHKRYNCTIWEIDSIGETPNWSKLFTYDGYGHPYLPAMFIDGDVIQVLEKYYQVDDLPHMKHTIIHMTRWSPFKKTQYNLKWMQFDNFVRMRSLSTYYDLLFQLGVNLVSMML</sequence>
<evidence type="ECO:0000259" key="1">
    <source>
        <dbReference type="PROSITE" id="PS50181"/>
    </source>
</evidence>
<feature type="domain" description="F-box" evidence="1">
    <location>
        <begin position="8"/>
        <end position="61"/>
    </location>
</feature>
<dbReference type="InterPro" id="IPR006527">
    <property type="entry name" value="F-box-assoc_dom_typ1"/>
</dbReference>
<keyword evidence="3" id="KW-1185">Reference proteome</keyword>
<dbReference type="InterPro" id="IPR001810">
    <property type="entry name" value="F-box_dom"/>
</dbReference>
<gene>
    <name evidence="2" type="ORF">PIB30_029865</name>
</gene>
<organism evidence="2 3">
    <name type="scientific">Stylosanthes scabra</name>
    <dbReference type="NCBI Taxonomy" id="79078"/>
    <lineage>
        <taxon>Eukaryota</taxon>
        <taxon>Viridiplantae</taxon>
        <taxon>Streptophyta</taxon>
        <taxon>Embryophyta</taxon>
        <taxon>Tracheophyta</taxon>
        <taxon>Spermatophyta</taxon>
        <taxon>Magnoliopsida</taxon>
        <taxon>eudicotyledons</taxon>
        <taxon>Gunneridae</taxon>
        <taxon>Pentapetalae</taxon>
        <taxon>rosids</taxon>
        <taxon>fabids</taxon>
        <taxon>Fabales</taxon>
        <taxon>Fabaceae</taxon>
        <taxon>Papilionoideae</taxon>
        <taxon>50 kb inversion clade</taxon>
        <taxon>dalbergioids sensu lato</taxon>
        <taxon>Dalbergieae</taxon>
        <taxon>Pterocarpus clade</taxon>
        <taxon>Stylosanthes</taxon>
    </lineage>
</organism>
<dbReference type="Proteomes" id="UP001341840">
    <property type="component" value="Unassembled WGS sequence"/>
</dbReference>
<evidence type="ECO:0000313" key="3">
    <source>
        <dbReference type="Proteomes" id="UP001341840"/>
    </source>
</evidence>
<dbReference type="InterPro" id="IPR050796">
    <property type="entry name" value="SCF_F-box_component"/>
</dbReference>
<dbReference type="PANTHER" id="PTHR31672">
    <property type="entry name" value="BNACNNG10540D PROTEIN"/>
    <property type="match status" value="1"/>
</dbReference>
<dbReference type="EMBL" id="JASCZI010271983">
    <property type="protein sequence ID" value="MED6218783.1"/>
    <property type="molecule type" value="Genomic_DNA"/>
</dbReference>
<dbReference type="CDD" id="cd09917">
    <property type="entry name" value="F-box_SF"/>
    <property type="match status" value="1"/>
</dbReference>
<proteinExistence type="predicted"/>
<dbReference type="PANTHER" id="PTHR31672:SF13">
    <property type="entry name" value="F-BOX PROTEIN CPR30-LIKE"/>
    <property type="match status" value="1"/>
</dbReference>
<dbReference type="NCBIfam" id="TIGR01640">
    <property type="entry name" value="F_box_assoc_1"/>
    <property type="match status" value="1"/>
</dbReference>
<evidence type="ECO:0000313" key="2">
    <source>
        <dbReference type="EMBL" id="MED6218783.1"/>
    </source>
</evidence>